<accession>A0A0S7BLS9</accession>
<evidence type="ECO:0000313" key="1">
    <source>
        <dbReference type="EMBL" id="GAP15462.1"/>
    </source>
</evidence>
<keyword evidence="2" id="KW-1185">Reference proteome</keyword>
<dbReference type="EMBL" id="DF967972">
    <property type="protein sequence ID" value="GAP15462.1"/>
    <property type="molecule type" value="Genomic_DNA"/>
</dbReference>
<reference evidence="1" key="1">
    <citation type="submission" date="2015-07" db="EMBL/GenBank/DDBJ databases">
        <title>Draft Genome Sequences of Anaerolinea thermolimosa IMO-1, Bellilinea caldifistulae GOMI-1, Leptolinea tardivitalis YMTK-2, Levilinea saccharolytica KIBI-1,Longilinea arvoryzae KOME-1, Previously Described as Members of the Anaerolineaceae (Chloroflexi).</title>
        <authorList>
            <person name="Sekiguchi Y."/>
            <person name="Ohashi A."/>
            <person name="Matsuura N."/>
            <person name="Tourlousse M.D."/>
        </authorList>
    </citation>
    <scope>NUCLEOTIDE SEQUENCE [LARGE SCALE GENOMIC DNA]</scope>
    <source>
        <strain evidence="1">KOME-1</strain>
    </source>
</reference>
<evidence type="ECO:0000313" key="2">
    <source>
        <dbReference type="Proteomes" id="UP000055060"/>
    </source>
</evidence>
<dbReference type="RefSeq" id="WP_075074643.1">
    <property type="nucleotide sequence ID" value="NZ_DF967972.1"/>
</dbReference>
<proteinExistence type="predicted"/>
<organism evidence="1">
    <name type="scientific">Longilinea arvoryzae</name>
    <dbReference type="NCBI Taxonomy" id="360412"/>
    <lineage>
        <taxon>Bacteria</taxon>
        <taxon>Bacillati</taxon>
        <taxon>Chloroflexota</taxon>
        <taxon>Anaerolineae</taxon>
        <taxon>Anaerolineales</taxon>
        <taxon>Anaerolineaceae</taxon>
        <taxon>Longilinea</taxon>
    </lineage>
</organism>
<dbReference type="OrthoDB" id="164128at2"/>
<dbReference type="Pfam" id="PF05991">
    <property type="entry name" value="NYN_YacP"/>
    <property type="match status" value="1"/>
</dbReference>
<gene>
    <name evidence="1" type="ORF">LARV_03249</name>
</gene>
<protein>
    <submittedName>
        <fullName evidence="1">Predicted RNA-binding protein containing a PIN domain</fullName>
    </submittedName>
</protein>
<dbReference type="Proteomes" id="UP000055060">
    <property type="component" value="Unassembled WGS sequence"/>
</dbReference>
<dbReference type="AlphaFoldDB" id="A0A0S7BLS9"/>
<dbReference type="STRING" id="360412.LARV_03249"/>
<dbReference type="InterPro" id="IPR010298">
    <property type="entry name" value="YacP-like"/>
</dbReference>
<name>A0A0S7BLS9_9CHLR</name>
<sequence length="158" mass="17648">MPYLIDGHNLIPKLAGFSLSAMDDEAQLIPLLQTYSRVRRQPVEVFFDGAPPGQSGMRHYGTLTVHFVRQGRTADDAIRARLDKLAAGARNYRVVSSDRQVQAEARSRHATSISSEEFARELQLVVDESQPSEPGPGQLSDRELDDWLHLFGEDSKQS</sequence>